<keyword evidence="2" id="KW-1171">Viral genome ejection through host cell envelope</keyword>
<reference evidence="4" key="1">
    <citation type="submission" date="2020-04" db="EMBL/GenBank/DDBJ databases">
        <authorList>
            <person name="Chiriac C."/>
            <person name="Salcher M."/>
            <person name="Ghai R."/>
            <person name="Kavagutti S V."/>
        </authorList>
    </citation>
    <scope>NUCLEOTIDE SEQUENCE</scope>
</reference>
<keyword evidence="3" id="KW-0231">Viral genome packaging</keyword>
<dbReference type="Gene3D" id="3.30.1120.70">
    <property type="match status" value="1"/>
</dbReference>
<gene>
    <name evidence="4" type="ORF">UFOVP805_10</name>
</gene>
<dbReference type="InterPro" id="IPR006944">
    <property type="entry name" value="Phage/GTA_portal"/>
</dbReference>
<protein>
    <submittedName>
        <fullName evidence="4">Portal_HK97, phage portal protein, HK97 family</fullName>
    </submittedName>
</protein>
<keyword evidence="2" id="KW-1160">Virus entry into host cell</keyword>
<name>A0A6J5NUF1_9CAUD</name>
<organism evidence="4">
    <name type="scientific">uncultured Caudovirales phage</name>
    <dbReference type="NCBI Taxonomy" id="2100421"/>
    <lineage>
        <taxon>Viruses</taxon>
        <taxon>Duplodnaviria</taxon>
        <taxon>Heunggongvirae</taxon>
        <taxon>Uroviricota</taxon>
        <taxon>Caudoviricetes</taxon>
        <taxon>Peduoviridae</taxon>
        <taxon>Maltschvirus</taxon>
        <taxon>Maltschvirus maltsch</taxon>
    </lineage>
</organism>
<keyword evidence="2" id="KW-1162">Viral penetration into host cytoplasm</keyword>
<sequence length="369" mass="40660">MALLDRFRTVQTNSAAPAVDVWASLAPLNNMDALYPFMPTQYTATYQEFMSIPTAARARNIISGSLASIPMVLRDRSTGERLDAPRCFNTPDPRVPGQAVYSWLASDILLYGFGYLQITELYADTYRVRAVQRIDPIRVTIKTNANASEITGYAINGADIPNEGVGSLVVFYGNDEGVLNRAGRTIRTGAALERAAANYANEPIPSMVLKSNGSALPADRIAKLLEQWGVARRNRSTAFLNADVTMESVGFDPEKLQLAKAREYIATEIARACGIPAYFVDASSGSSMTYSNATTQKESLLQLSLMPIMNVIEQRMSMPDFVASSTVARFDLDYYLRGSALERAQIYEIYNRIGVMDADEIMEKEDMAL</sequence>
<dbReference type="Gene3D" id="3.40.140.120">
    <property type="match status" value="1"/>
</dbReference>
<evidence type="ECO:0000256" key="3">
    <source>
        <dbReference type="ARBA" id="ARBA00023219"/>
    </source>
</evidence>
<evidence type="ECO:0000256" key="2">
    <source>
        <dbReference type="ARBA" id="ARBA00023009"/>
    </source>
</evidence>
<keyword evidence="1" id="KW-0118">Viral capsid assembly</keyword>
<dbReference type="Gene3D" id="1.20.1270.210">
    <property type="match status" value="1"/>
</dbReference>
<dbReference type="EMBL" id="LR796742">
    <property type="protein sequence ID" value="CAB4163099.1"/>
    <property type="molecule type" value="Genomic_DNA"/>
</dbReference>
<proteinExistence type="predicted"/>
<evidence type="ECO:0000313" key="4">
    <source>
        <dbReference type="EMBL" id="CAB4163099.1"/>
    </source>
</evidence>
<accession>A0A6J5NUF1</accession>
<evidence type="ECO:0000256" key="1">
    <source>
        <dbReference type="ARBA" id="ARBA00022950"/>
    </source>
</evidence>
<keyword evidence="1" id="KW-1188">Viral release from host cell</keyword>
<dbReference type="Pfam" id="PF04860">
    <property type="entry name" value="Phage_portal"/>
    <property type="match status" value="1"/>
</dbReference>